<dbReference type="GO" id="GO:0005975">
    <property type="term" value="P:carbohydrate metabolic process"/>
    <property type="evidence" value="ECO:0007669"/>
    <property type="project" value="InterPro"/>
</dbReference>
<evidence type="ECO:0000313" key="6">
    <source>
        <dbReference type="Proteomes" id="UP000029066"/>
    </source>
</evidence>
<dbReference type="InterPro" id="IPR036881">
    <property type="entry name" value="Glyco_hydro_3_C_sf"/>
</dbReference>
<dbReference type="AlphaFoldDB" id="A0A087D9D0"/>
<keyword evidence="2 5" id="KW-0378">Hydrolase</keyword>
<feature type="transmembrane region" description="Helical" evidence="3">
    <location>
        <begin position="12"/>
        <end position="29"/>
    </location>
</feature>
<proteinExistence type="inferred from homology"/>
<dbReference type="STRING" id="1437607.BISA_2125"/>
<dbReference type="Pfam" id="PF01915">
    <property type="entry name" value="Glyco_hydro_3_C"/>
    <property type="match status" value="1"/>
</dbReference>
<name>A0A087D9D0_9BIFI</name>
<organism evidence="5 6">
    <name type="scientific">Bifidobacterium saguini DSM 23967</name>
    <dbReference type="NCBI Taxonomy" id="1437607"/>
    <lineage>
        <taxon>Bacteria</taxon>
        <taxon>Bacillati</taxon>
        <taxon>Actinomycetota</taxon>
        <taxon>Actinomycetes</taxon>
        <taxon>Bifidobacteriales</taxon>
        <taxon>Bifidobacteriaceae</taxon>
        <taxon>Bifidobacterium</taxon>
    </lineage>
</organism>
<dbReference type="OrthoDB" id="3187421at2"/>
<reference evidence="5 6" key="1">
    <citation type="submission" date="2014-03" db="EMBL/GenBank/DDBJ databases">
        <title>Genomics of Bifidobacteria.</title>
        <authorList>
            <person name="Ventura M."/>
            <person name="Milani C."/>
            <person name="Lugli G.A."/>
        </authorList>
    </citation>
    <scope>NUCLEOTIDE SEQUENCE [LARGE SCALE GENOMIC DNA]</scope>
    <source>
        <strain evidence="5 6">DSM 23967</strain>
    </source>
</reference>
<dbReference type="InterPro" id="IPR002772">
    <property type="entry name" value="Glyco_hydro_3_C"/>
</dbReference>
<feature type="transmembrane region" description="Helical" evidence="3">
    <location>
        <begin position="57"/>
        <end position="76"/>
    </location>
</feature>
<gene>
    <name evidence="5" type="ORF">BISA_2125</name>
</gene>
<sequence>MVKKDRRWVKPLIIAVVVLAIIGLGYVAYLKIYDMLFGGAVAVSIQDVYTTLNAIKWPIIIALLVVVAAIVVSVVIRRQQSVAVVKLVRWQSVVASVIAVVAAFSVITLNIEYSLINKVMTGSSGLSAATKQTSQKLGEQITGEGIVLLKNEGDALPISTSTKLNVFGWGSTNATFGGTGSGSVDETTAVSLMEGLHNAGFKTNETLTKFYTDYRADRPSVGMMSVDWTVPQPTIEQYDKAGIFENAKEYSDTALVVISRSGGEGMDLPDKYSTESNYNKTQQGSDVVYSTQKDDIDSSKSYLELTNRETQMVGRVTKEFSNVYVVINSASPMELGWLDQYNSIKAAVWCGGASATGFNALGDVLSGTINPSGRLVDTYVYDLRSTPTFNNYGNFTYDNSTEITGSDKNVAKFVNYVEGIYVGYKYYETAAAEGTIDYDKTVQYPFGYGLSYTTFDQKIASFDRSGGKTTVKVKVTNTGDTAGKDVVELYFTPPYYNGGIEKASTNLLDFAKTKELKPGESQTVTISFNDEDLASYDDQNAKAYVLEHGDYTITLNSDSHTVLDSRSFTVGNDVIYDDAHDGKRSTDQVAATNQFDDARGDVTYLSRTDHFANYDEATAAPTNKTMSKDEMAVYTAKSTFDASDYDKGATMPTTGAKNGLTIQDMTGVDYNDAKWDKLLDQLTVDEMTDAVADGGFHMISLKSINSGESVDSDGPAGLSSNFNASMKGTAFPPAVMIASTWNKDLAKQRGKQVGVEGKELGITGWYGPAMNIHRSAFSGRNFEYYSEDGTMSGFMGGEEVAGATEEGMMTYVKHFALNDQETNRTNGLCTWTTEQSIREIYLKAFERAFKDGKSLAVMTSFNSIGARWAGSNSSLLQSVLRDEWGFHGAVETDAMDPLADFYMDLNRGIRTGLTHGLSMTGGDGLIANTDSAGTVTALRKAMHDNLYAVANSTAVHKDASMPVWAKAVIAADVVIALLLVGSEVLAVMRYRERKQAAAVTVNQIGQ</sequence>
<feature type="transmembrane region" description="Helical" evidence="3">
    <location>
        <begin position="963"/>
        <end position="986"/>
    </location>
</feature>
<dbReference type="InterPro" id="IPR050288">
    <property type="entry name" value="Cellulose_deg_GH3"/>
</dbReference>
<dbReference type="Gene3D" id="2.60.40.10">
    <property type="entry name" value="Immunoglobulins"/>
    <property type="match status" value="1"/>
</dbReference>
<dbReference type="InterPro" id="IPR036962">
    <property type="entry name" value="Glyco_hydro_3_N_sf"/>
</dbReference>
<dbReference type="Proteomes" id="UP000029066">
    <property type="component" value="Unassembled WGS sequence"/>
</dbReference>
<dbReference type="InterPro" id="IPR017853">
    <property type="entry name" value="GH"/>
</dbReference>
<dbReference type="PANTHER" id="PTHR42715">
    <property type="entry name" value="BETA-GLUCOSIDASE"/>
    <property type="match status" value="1"/>
</dbReference>
<keyword evidence="3" id="KW-0472">Membrane</keyword>
<dbReference type="Pfam" id="PF14310">
    <property type="entry name" value="Fn3-like"/>
    <property type="match status" value="1"/>
</dbReference>
<comment type="similarity">
    <text evidence="1">Belongs to the glycosyl hydrolase 3 family.</text>
</comment>
<dbReference type="Gene3D" id="3.20.20.300">
    <property type="entry name" value="Glycoside hydrolase, family 3, N-terminal domain"/>
    <property type="match status" value="1"/>
</dbReference>
<keyword evidence="5" id="KW-0326">Glycosidase</keyword>
<dbReference type="Pfam" id="PF00933">
    <property type="entry name" value="Glyco_hydro_3"/>
    <property type="match status" value="1"/>
</dbReference>
<evidence type="ECO:0000256" key="2">
    <source>
        <dbReference type="ARBA" id="ARBA00022801"/>
    </source>
</evidence>
<evidence type="ECO:0000313" key="5">
    <source>
        <dbReference type="EMBL" id="KFI92130.1"/>
    </source>
</evidence>
<evidence type="ECO:0000256" key="3">
    <source>
        <dbReference type="SAM" id="Phobius"/>
    </source>
</evidence>
<dbReference type="Gene3D" id="3.40.50.1700">
    <property type="entry name" value="Glycoside hydrolase family 3 C-terminal domain"/>
    <property type="match status" value="1"/>
</dbReference>
<dbReference type="InterPro" id="IPR001764">
    <property type="entry name" value="Glyco_hydro_3_N"/>
</dbReference>
<dbReference type="SUPFAM" id="SSF51445">
    <property type="entry name" value="(Trans)glycosidases"/>
    <property type="match status" value="1"/>
</dbReference>
<dbReference type="RefSeq" id="WP_051917416.1">
    <property type="nucleotide sequence ID" value="NZ_JDUT01000009.1"/>
</dbReference>
<feature type="transmembrane region" description="Helical" evidence="3">
    <location>
        <begin position="88"/>
        <end position="111"/>
    </location>
</feature>
<evidence type="ECO:0000259" key="4">
    <source>
        <dbReference type="SMART" id="SM01217"/>
    </source>
</evidence>
<accession>A0A087D9D0</accession>
<dbReference type="EC" id="3.2.1.21" evidence="5"/>
<dbReference type="PRINTS" id="PR00133">
    <property type="entry name" value="GLHYDRLASE3"/>
</dbReference>
<dbReference type="InterPro" id="IPR026891">
    <property type="entry name" value="Fn3-like"/>
</dbReference>
<feature type="domain" description="Fibronectin type III-like" evidence="4">
    <location>
        <begin position="485"/>
        <end position="559"/>
    </location>
</feature>
<keyword evidence="3" id="KW-1133">Transmembrane helix</keyword>
<dbReference type="GO" id="GO:0008422">
    <property type="term" value="F:beta-glucosidase activity"/>
    <property type="evidence" value="ECO:0007669"/>
    <property type="project" value="UniProtKB-EC"/>
</dbReference>
<dbReference type="SUPFAM" id="SSF52279">
    <property type="entry name" value="Beta-D-glucan exohydrolase, C-terminal domain"/>
    <property type="match status" value="1"/>
</dbReference>
<dbReference type="PANTHER" id="PTHR42715:SF10">
    <property type="entry name" value="BETA-GLUCOSIDASE"/>
    <property type="match status" value="1"/>
</dbReference>
<comment type="caution">
    <text evidence="5">The sequence shown here is derived from an EMBL/GenBank/DDBJ whole genome shotgun (WGS) entry which is preliminary data.</text>
</comment>
<evidence type="ECO:0000256" key="1">
    <source>
        <dbReference type="ARBA" id="ARBA00005336"/>
    </source>
</evidence>
<dbReference type="InterPro" id="IPR013783">
    <property type="entry name" value="Ig-like_fold"/>
</dbReference>
<keyword evidence="3" id="KW-0812">Transmembrane</keyword>
<protein>
    <submittedName>
        <fullName evidence="5">Putative beta-glucosidase A (Gentiobiase) (Cellobiase) (Beta-D-glucoside glucohydrolase)</fullName>
        <ecNumber evidence="5">3.2.1.21</ecNumber>
    </submittedName>
</protein>
<dbReference type="SMART" id="SM01217">
    <property type="entry name" value="Fn3_like"/>
    <property type="match status" value="1"/>
</dbReference>
<dbReference type="EMBL" id="JGZN01000009">
    <property type="protein sequence ID" value="KFI92130.1"/>
    <property type="molecule type" value="Genomic_DNA"/>
</dbReference>